<keyword evidence="1" id="KW-1133">Transmembrane helix</keyword>
<dbReference type="OrthoDB" id="5778517at2759"/>
<feature type="transmembrane region" description="Helical" evidence="1">
    <location>
        <begin position="216"/>
        <end position="238"/>
    </location>
</feature>
<dbReference type="EMBL" id="JARK01001342">
    <property type="protein sequence ID" value="EYC29390.1"/>
    <property type="molecule type" value="Genomic_DNA"/>
</dbReference>
<protein>
    <submittedName>
        <fullName evidence="2">Uncharacterized protein</fullName>
    </submittedName>
</protein>
<evidence type="ECO:0000313" key="3">
    <source>
        <dbReference type="Proteomes" id="UP000024635"/>
    </source>
</evidence>
<evidence type="ECO:0000256" key="1">
    <source>
        <dbReference type="SAM" id="Phobius"/>
    </source>
</evidence>
<feature type="transmembrane region" description="Helical" evidence="1">
    <location>
        <begin position="250"/>
        <end position="269"/>
    </location>
</feature>
<organism evidence="2 3">
    <name type="scientific">Ancylostoma ceylanicum</name>
    <dbReference type="NCBI Taxonomy" id="53326"/>
    <lineage>
        <taxon>Eukaryota</taxon>
        <taxon>Metazoa</taxon>
        <taxon>Ecdysozoa</taxon>
        <taxon>Nematoda</taxon>
        <taxon>Chromadorea</taxon>
        <taxon>Rhabditida</taxon>
        <taxon>Rhabditina</taxon>
        <taxon>Rhabditomorpha</taxon>
        <taxon>Strongyloidea</taxon>
        <taxon>Ancylostomatidae</taxon>
        <taxon>Ancylostomatinae</taxon>
        <taxon>Ancylostoma</taxon>
    </lineage>
</organism>
<comment type="caution">
    <text evidence="2">The sequence shown here is derived from an EMBL/GenBank/DDBJ whole genome shotgun (WGS) entry which is preliminary data.</text>
</comment>
<feature type="transmembrane region" description="Helical" evidence="1">
    <location>
        <begin position="114"/>
        <end position="135"/>
    </location>
</feature>
<sequence length="305" mass="34911">MTRLSLADEVVYAHASVPLAAVGVAFFAPSVLLAVFAFGNMWNDIEPWEGNNDTMTQYLIENMEVLRNGSYFYNFTNPQTGIIDAGIIDSWFENIIEGKYRYDFGNTFNNFCWVPIRIALLLCLNHRLFLIYVALRYKAMMSTTTLTDTITPLLIFNELIHLVATFLFYTLHIWQDFKYNAFIRTTITTALITFATKMVTASLLQTSVLFSMIRGVFAAMTFFSAADILHNVNSYILAMNCDQMVSPTTALWEYVFLFMILASYAMDIVDMKTTHLHLTCTAEEVADYERLKLDKIAVSSRRHHL</sequence>
<dbReference type="Proteomes" id="UP000024635">
    <property type="component" value="Unassembled WGS sequence"/>
</dbReference>
<keyword evidence="3" id="KW-1185">Reference proteome</keyword>
<dbReference type="AlphaFoldDB" id="A0A016VPP6"/>
<feature type="transmembrane region" description="Helical" evidence="1">
    <location>
        <begin position="12"/>
        <end position="38"/>
    </location>
</feature>
<name>A0A016VPP6_9BILA</name>
<gene>
    <name evidence="2" type="primary">Acey_s0006.g2954</name>
    <name evidence="2" type="ORF">Y032_0006g2954</name>
</gene>
<accession>A0A016VPP6</accession>
<reference evidence="3" key="1">
    <citation type="journal article" date="2015" name="Nat. Genet.">
        <title>The genome and transcriptome of the zoonotic hookworm Ancylostoma ceylanicum identify infection-specific gene families.</title>
        <authorList>
            <person name="Schwarz E.M."/>
            <person name="Hu Y."/>
            <person name="Antoshechkin I."/>
            <person name="Miller M.M."/>
            <person name="Sternberg P.W."/>
            <person name="Aroian R.V."/>
        </authorList>
    </citation>
    <scope>NUCLEOTIDE SEQUENCE</scope>
    <source>
        <strain evidence="3">HY135</strain>
    </source>
</reference>
<keyword evidence="1" id="KW-0812">Transmembrane</keyword>
<proteinExistence type="predicted"/>
<feature type="transmembrane region" description="Helical" evidence="1">
    <location>
        <begin position="155"/>
        <end position="175"/>
    </location>
</feature>
<keyword evidence="1" id="KW-0472">Membrane</keyword>
<evidence type="ECO:0000313" key="2">
    <source>
        <dbReference type="EMBL" id="EYC29390.1"/>
    </source>
</evidence>